<feature type="compositionally biased region" description="Acidic residues" evidence="5">
    <location>
        <begin position="286"/>
        <end position="319"/>
    </location>
</feature>
<reference evidence="7" key="1">
    <citation type="submission" date="2016-06" db="UniProtKB">
        <authorList>
            <consortium name="WormBaseParasite"/>
        </authorList>
    </citation>
    <scope>IDENTIFICATION</scope>
</reference>
<name>A0A183TL57_SCHSO</name>
<dbReference type="AlphaFoldDB" id="A0A183TL57"/>
<proteinExistence type="predicted"/>
<dbReference type="GO" id="GO:0016020">
    <property type="term" value="C:membrane"/>
    <property type="evidence" value="ECO:0007669"/>
    <property type="project" value="UniProtKB-SubCell"/>
</dbReference>
<comment type="subcellular location">
    <subcellularLocation>
        <location evidence="1">Membrane</location>
    </subcellularLocation>
</comment>
<dbReference type="InterPro" id="IPR001828">
    <property type="entry name" value="ANF_lig-bd_rcpt"/>
</dbReference>
<dbReference type="WBParaSite" id="SSLN_0001785801-mRNA-1">
    <property type="protein sequence ID" value="SSLN_0001785801-mRNA-1"/>
    <property type="gene ID" value="SSLN_0001785801"/>
</dbReference>
<organism evidence="7">
    <name type="scientific">Schistocephalus solidus</name>
    <name type="common">Tapeworm</name>
    <dbReference type="NCBI Taxonomy" id="70667"/>
    <lineage>
        <taxon>Eukaryota</taxon>
        <taxon>Metazoa</taxon>
        <taxon>Spiralia</taxon>
        <taxon>Lophotrochozoa</taxon>
        <taxon>Platyhelminthes</taxon>
        <taxon>Cestoda</taxon>
        <taxon>Eucestoda</taxon>
        <taxon>Diphyllobothriidea</taxon>
        <taxon>Diphyllobothriidae</taxon>
        <taxon>Schistocephalus</taxon>
    </lineage>
</organism>
<evidence type="ECO:0000256" key="2">
    <source>
        <dbReference type="ARBA" id="ARBA00022692"/>
    </source>
</evidence>
<evidence type="ECO:0000256" key="4">
    <source>
        <dbReference type="ARBA" id="ARBA00023136"/>
    </source>
</evidence>
<keyword evidence="2" id="KW-0812">Transmembrane</keyword>
<dbReference type="Pfam" id="PF01094">
    <property type="entry name" value="ANF_receptor"/>
    <property type="match status" value="1"/>
</dbReference>
<keyword evidence="4" id="KW-0472">Membrane</keyword>
<evidence type="ECO:0000256" key="1">
    <source>
        <dbReference type="ARBA" id="ARBA00004370"/>
    </source>
</evidence>
<feature type="domain" description="Receptor ligand binding region" evidence="6">
    <location>
        <begin position="159"/>
        <end position="239"/>
    </location>
</feature>
<evidence type="ECO:0000256" key="3">
    <source>
        <dbReference type="ARBA" id="ARBA00022989"/>
    </source>
</evidence>
<evidence type="ECO:0000259" key="6">
    <source>
        <dbReference type="Pfam" id="PF01094"/>
    </source>
</evidence>
<evidence type="ECO:0000256" key="5">
    <source>
        <dbReference type="SAM" id="MobiDB-lite"/>
    </source>
</evidence>
<feature type="region of interest" description="Disordered" evidence="5">
    <location>
        <begin position="283"/>
        <end position="319"/>
    </location>
</feature>
<sequence length="319" mass="35401">LAFQKATEAANQTLADLLAGQPHQVRLVPLLKRIEVGNAFAATKAACELLKEPVVAIIGPNSNAASLQVLRVSQKHGIPYMVTRWGDEPHLNNVSVDLHPSGSAVGQTLRRFVEEAEEWKQLGLIYTEDEGDVVRYSTYPLFSIYDLILTFRTNYLLILDALHLLAVGIARIISTTSRPLEPPVGVNCDGDTAWVLGPKLVQTMKSENAEVPSGFTGRIEFNELGRRKNMNITVWEISKDGFQEYQQQYVILLLTDSPLGNKYSCWKVSGSVSICYWPAFEHNSSEGEEEGEEEHDDGDGGDDDDDDDNDDDDDDDDDD</sequence>
<evidence type="ECO:0000313" key="7">
    <source>
        <dbReference type="WBParaSite" id="SSLN_0001785801-mRNA-1"/>
    </source>
</evidence>
<keyword evidence="3" id="KW-1133">Transmembrane helix</keyword>
<dbReference type="Gene3D" id="3.40.50.2300">
    <property type="match status" value="1"/>
</dbReference>
<accession>A0A183TL57</accession>
<protein>
    <submittedName>
        <fullName evidence="7">ANF_receptor domain-containing protein</fullName>
    </submittedName>
</protein>
<dbReference type="SUPFAM" id="SSF53822">
    <property type="entry name" value="Periplasmic binding protein-like I"/>
    <property type="match status" value="1"/>
</dbReference>
<dbReference type="InterPro" id="IPR028082">
    <property type="entry name" value="Peripla_BP_I"/>
</dbReference>